<name>A0ABY6LEA2_9ARAC</name>
<dbReference type="Proteomes" id="UP001235939">
    <property type="component" value="Chromosome 16"/>
</dbReference>
<evidence type="ECO:0000313" key="3">
    <source>
        <dbReference type="Proteomes" id="UP001235939"/>
    </source>
</evidence>
<reference evidence="2 3" key="1">
    <citation type="submission" date="2022-01" db="EMBL/GenBank/DDBJ databases">
        <title>A chromosomal length assembly of Cordylochernes scorpioides.</title>
        <authorList>
            <person name="Zeh D."/>
            <person name="Zeh J."/>
        </authorList>
    </citation>
    <scope>NUCLEOTIDE SEQUENCE [LARGE SCALE GENOMIC DNA]</scope>
    <source>
        <strain evidence="2">IN4F17</strain>
        <tissue evidence="2">Whole Body</tissue>
    </source>
</reference>
<feature type="region of interest" description="Disordered" evidence="1">
    <location>
        <begin position="1"/>
        <end position="52"/>
    </location>
</feature>
<evidence type="ECO:0000313" key="2">
    <source>
        <dbReference type="EMBL" id="UYV78586.1"/>
    </source>
</evidence>
<proteinExistence type="predicted"/>
<protein>
    <submittedName>
        <fullName evidence="2">Uncharacterized protein</fullName>
    </submittedName>
</protein>
<gene>
    <name evidence="2" type="ORF">LAZ67_16002075</name>
</gene>
<evidence type="ECO:0000256" key="1">
    <source>
        <dbReference type="SAM" id="MobiDB-lite"/>
    </source>
</evidence>
<accession>A0ABY6LEA2</accession>
<dbReference type="EMBL" id="CP092878">
    <property type="protein sequence ID" value="UYV78586.1"/>
    <property type="molecule type" value="Genomic_DNA"/>
</dbReference>
<keyword evidence="3" id="KW-1185">Reference proteome</keyword>
<sequence>MTEDSGMQRMTEVRDDYRRGCPHQHAAPLRRSSKPPNRRHSETSRASCGGNPHLLLRRIPHNKQPFFHTAISRDQLQPASAISSAGIPSRTHYHDCPAHSPRDYYIYLDMHGLIFEISVMTTGRINQYSSPHATWTLGEGEKEPTGNTVAADFGSRPQMTQRWTNGKRRSLKFGVPMIWRESRDHTNDCYFCTLRIVGITEKIATLHQYVHFLTQLFEDAVASSHYTEDEDTWLNLNECIFSRKTNPRSIILMLLIISGIEQNPAPRAVKQMTIESYKEREVPDIIAILTNKIDELGQRLENRLTSLETGMKRNYTQGNITISDWQKFYEKLLDAETIPDYEPLAMTFLNTNNELTEHITLNEINREISRLRCGKATGFDEIVNEEIKTLLEEYLISLKDIFKRILRTSEFPKTWLKSVIQTNF</sequence>
<organism evidence="2 3">
    <name type="scientific">Cordylochernes scorpioides</name>
    <dbReference type="NCBI Taxonomy" id="51811"/>
    <lineage>
        <taxon>Eukaryota</taxon>
        <taxon>Metazoa</taxon>
        <taxon>Ecdysozoa</taxon>
        <taxon>Arthropoda</taxon>
        <taxon>Chelicerata</taxon>
        <taxon>Arachnida</taxon>
        <taxon>Pseudoscorpiones</taxon>
        <taxon>Cheliferoidea</taxon>
        <taxon>Chernetidae</taxon>
        <taxon>Cordylochernes</taxon>
    </lineage>
</organism>